<dbReference type="InterPro" id="IPR001547">
    <property type="entry name" value="Glyco_hydro_5"/>
</dbReference>
<evidence type="ECO:0000313" key="7">
    <source>
        <dbReference type="Proteomes" id="UP001165060"/>
    </source>
</evidence>
<evidence type="ECO:0000313" key="6">
    <source>
        <dbReference type="EMBL" id="GMI26779.1"/>
    </source>
</evidence>
<dbReference type="Pfam" id="PF00150">
    <property type="entry name" value="Cellulase"/>
    <property type="match status" value="1"/>
</dbReference>
<dbReference type="EMBL" id="BRYB01001481">
    <property type="protein sequence ID" value="GMI26779.1"/>
    <property type="molecule type" value="Genomic_DNA"/>
</dbReference>
<dbReference type="SUPFAM" id="SSF51445">
    <property type="entry name" value="(Trans)glycosidases"/>
    <property type="match status" value="1"/>
</dbReference>
<keyword evidence="3 4" id="KW-0326">Glycosidase</keyword>
<keyword evidence="7" id="KW-1185">Reference proteome</keyword>
<comment type="caution">
    <text evidence="6">The sequence shown here is derived from an EMBL/GenBank/DDBJ whole genome shotgun (WGS) entry which is preliminary data.</text>
</comment>
<proteinExistence type="inferred from homology"/>
<evidence type="ECO:0000256" key="3">
    <source>
        <dbReference type="ARBA" id="ARBA00023295"/>
    </source>
</evidence>
<gene>
    <name evidence="6" type="ORF">TeGR_g5740</name>
</gene>
<evidence type="ECO:0000256" key="4">
    <source>
        <dbReference type="RuleBase" id="RU361153"/>
    </source>
</evidence>
<dbReference type="PANTHER" id="PTHR31263:SF0">
    <property type="entry name" value="CELLULASE FAMILY PROTEIN (AFU_ORTHOLOGUE AFUA_5G14560)"/>
    <property type="match status" value="1"/>
</dbReference>
<dbReference type="Proteomes" id="UP001165060">
    <property type="component" value="Unassembled WGS sequence"/>
</dbReference>
<evidence type="ECO:0000256" key="1">
    <source>
        <dbReference type="ARBA" id="ARBA00005641"/>
    </source>
</evidence>
<feature type="domain" description="Glycoside hydrolase family 5" evidence="5">
    <location>
        <begin position="105"/>
        <end position="286"/>
    </location>
</feature>
<sequence>MLGPALSAPTYPFRASGPQILDSAGVETQFRCVNWAGHMEANVPEGLQMQKLDDIVDLLASQPTYNCVRLTYAAELFDKTTMTLRESFQPGNNNADTDLSPLVANITKHNPELVDMTLPAVFEAVVDALAKRDIFVLMSNHVSRSMWCCGQGDGNGWWGDEYFDVDGWTKSLEGMAALMAPHPNVVALDLRNELRNEVLSTDDQIRDWMKFMPKGVAAVLAGDASMLVFVSGLSYDNDLTFLDRDDLISDDWASQLEHLVSNIVFEGHIYSWSPFGEITDDCSQLTYVRRERGALIESASGKASVFP</sequence>
<organism evidence="6 7">
    <name type="scientific">Tetraparma gracilis</name>
    <dbReference type="NCBI Taxonomy" id="2962635"/>
    <lineage>
        <taxon>Eukaryota</taxon>
        <taxon>Sar</taxon>
        <taxon>Stramenopiles</taxon>
        <taxon>Ochrophyta</taxon>
        <taxon>Bolidophyceae</taxon>
        <taxon>Parmales</taxon>
        <taxon>Triparmaceae</taxon>
        <taxon>Tetraparma</taxon>
    </lineage>
</organism>
<evidence type="ECO:0000256" key="2">
    <source>
        <dbReference type="ARBA" id="ARBA00022801"/>
    </source>
</evidence>
<accession>A0ABQ6MI36</accession>
<reference evidence="6 7" key="1">
    <citation type="journal article" date="2023" name="Commun. Biol.">
        <title>Genome analysis of Parmales, the sister group of diatoms, reveals the evolutionary specialization of diatoms from phago-mixotrophs to photoautotrophs.</title>
        <authorList>
            <person name="Ban H."/>
            <person name="Sato S."/>
            <person name="Yoshikawa S."/>
            <person name="Yamada K."/>
            <person name="Nakamura Y."/>
            <person name="Ichinomiya M."/>
            <person name="Sato N."/>
            <person name="Blanc-Mathieu R."/>
            <person name="Endo H."/>
            <person name="Kuwata A."/>
            <person name="Ogata H."/>
        </authorList>
    </citation>
    <scope>NUCLEOTIDE SEQUENCE [LARGE SCALE GENOMIC DNA]</scope>
</reference>
<keyword evidence="2 4" id="KW-0378">Hydrolase</keyword>
<comment type="similarity">
    <text evidence="1 4">Belongs to the glycosyl hydrolase 5 (cellulase A) family.</text>
</comment>
<protein>
    <recommendedName>
        <fullName evidence="5">Glycoside hydrolase family 5 domain-containing protein</fullName>
    </recommendedName>
</protein>
<dbReference type="PANTHER" id="PTHR31263">
    <property type="entry name" value="CELLULASE FAMILY PROTEIN (AFU_ORTHOLOGUE AFUA_5G14560)"/>
    <property type="match status" value="1"/>
</dbReference>
<evidence type="ECO:0000259" key="5">
    <source>
        <dbReference type="Pfam" id="PF00150"/>
    </source>
</evidence>
<dbReference type="Gene3D" id="3.20.20.80">
    <property type="entry name" value="Glycosidases"/>
    <property type="match status" value="1"/>
</dbReference>
<name>A0ABQ6MI36_9STRA</name>
<dbReference type="InterPro" id="IPR017853">
    <property type="entry name" value="GH"/>
</dbReference>